<feature type="region of interest" description="Disordered" evidence="1">
    <location>
        <begin position="180"/>
        <end position="208"/>
    </location>
</feature>
<feature type="compositionally biased region" description="Low complexity" evidence="1">
    <location>
        <begin position="79"/>
        <end position="101"/>
    </location>
</feature>
<feature type="compositionally biased region" description="Low complexity" evidence="1">
    <location>
        <begin position="133"/>
        <end position="145"/>
    </location>
</feature>
<comment type="caution">
    <text evidence="2">The sequence shown here is derived from an EMBL/GenBank/DDBJ whole genome shotgun (WGS) entry which is preliminary data.</text>
</comment>
<evidence type="ECO:0000313" key="2">
    <source>
        <dbReference type="EMBL" id="KAK6987747.1"/>
    </source>
</evidence>
<dbReference type="AlphaFoldDB" id="A0AAV9ZN23"/>
<proteinExistence type="predicted"/>
<gene>
    <name evidence="2" type="ORF">R3P38DRAFT_302957</name>
</gene>
<evidence type="ECO:0000313" key="3">
    <source>
        <dbReference type="Proteomes" id="UP001362999"/>
    </source>
</evidence>
<dbReference type="EMBL" id="JAWWNJ010000129">
    <property type="protein sequence ID" value="KAK6987747.1"/>
    <property type="molecule type" value="Genomic_DNA"/>
</dbReference>
<sequence>MSRMRRLSTSARCSPPRNSHKPPTIKRHIRVCPHDTSYASPPPVLQCPTRPATRSPRQVHFTRCYIRPARHLGSPTPPSTLSATSPSPSLTLPPLTLPLPSNSIHFGLSPRRHSRKGCTSPPSLQVLNPPALPSVSSHSTSSPSTRNPAFPFPTSPAPILGNDRLIHQVYGIATASSLVPSSPTTFPTTPSGQSRGPTPPPAHPRARHSRLFPRPQVDYIHVLVFKSPARHCLDVARKADQFSFSGQRPQIMAPNAGVESGWRVFASKSTMNLNTSPLQLYSTQVGAW</sequence>
<feature type="region of interest" description="Disordered" evidence="1">
    <location>
        <begin position="1"/>
        <end position="24"/>
    </location>
</feature>
<keyword evidence="3" id="KW-1185">Reference proteome</keyword>
<evidence type="ECO:0000256" key="1">
    <source>
        <dbReference type="SAM" id="MobiDB-lite"/>
    </source>
</evidence>
<reference evidence="2 3" key="1">
    <citation type="journal article" date="2024" name="J Genomics">
        <title>Draft genome sequencing and assembly of Favolaschia claudopus CIRM-BRFM 2984 isolated from oak limbs.</title>
        <authorList>
            <person name="Navarro D."/>
            <person name="Drula E."/>
            <person name="Chaduli D."/>
            <person name="Cazenave R."/>
            <person name="Ahrendt S."/>
            <person name="Wang J."/>
            <person name="Lipzen A."/>
            <person name="Daum C."/>
            <person name="Barry K."/>
            <person name="Grigoriev I.V."/>
            <person name="Favel A."/>
            <person name="Rosso M.N."/>
            <person name="Martin F."/>
        </authorList>
    </citation>
    <scope>NUCLEOTIDE SEQUENCE [LARGE SCALE GENOMIC DNA]</scope>
    <source>
        <strain evidence="2 3">CIRM-BRFM 2984</strain>
    </source>
</reference>
<feature type="compositionally biased region" description="Low complexity" evidence="1">
    <location>
        <begin position="180"/>
        <end position="191"/>
    </location>
</feature>
<name>A0AAV9ZN23_9AGAR</name>
<protein>
    <submittedName>
        <fullName evidence="2">Uncharacterized protein</fullName>
    </submittedName>
</protein>
<organism evidence="2 3">
    <name type="scientific">Favolaschia claudopus</name>
    <dbReference type="NCBI Taxonomy" id="2862362"/>
    <lineage>
        <taxon>Eukaryota</taxon>
        <taxon>Fungi</taxon>
        <taxon>Dikarya</taxon>
        <taxon>Basidiomycota</taxon>
        <taxon>Agaricomycotina</taxon>
        <taxon>Agaricomycetes</taxon>
        <taxon>Agaricomycetidae</taxon>
        <taxon>Agaricales</taxon>
        <taxon>Marasmiineae</taxon>
        <taxon>Mycenaceae</taxon>
        <taxon>Favolaschia</taxon>
    </lineage>
</organism>
<feature type="region of interest" description="Disordered" evidence="1">
    <location>
        <begin position="68"/>
        <end position="153"/>
    </location>
</feature>
<accession>A0AAV9ZN23</accession>
<dbReference type="Proteomes" id="UP001362999">
    <property type="component" value="Unassembled WGS sequence"/>
</dbReference>